<dbReference type="SUPFAM" id="SSF52096">
    <property type="entry name" value="ClpP/crotonase"/>
    <property type="match status" value="1"/>
</dbReference>
<feature type="compositionally biased region" description="Low complexity" evidence="7">
    <location>
        <begin position="268"/>
        <end position="281"/>
    </location>
</feature>
<evidence type="ECO:0000256" key="6">
    <source>
        <dbReference type="RuleBase" id="RU003567"/>
    </source>
</evidence>
<accession>A0ABQ9VYA9</accession>
<feature type="region of interest" description="Disordered" evidence="7">
    <location>
        <begin position="191"/>
        <end position="219"/>
    </location>
</feature>
<keyword evidence="9" id="KW-1185">Reference proteome</keyword>
<evidence type="ECO:0000256" key="2">
    <source>
        <dbReference type="ARBA" id="ARBA00022670"/>
    </source>
</evidence>
<feature type="active site" evidence="5">
    <location>
        <position position="174"/>
    </location>
</feature>
<proteinExistence type="inferred from homology"/>
<reference evidence="8 9" key="1">
    <citation type="submission" date="2023-05" db="EMBL/GenBank/DDBJ databases">
        <title>B98-5 Cell Line De Novo Hybrid Assembly: An Optical Mapping Approach.</title>
        <authorList>
            <person name="Kananen K."/>
            <person name="Auerbach J.A."/>
            <person name="Kautto E."/>
            <person name="Blachly J.S."/>
        </authorList>
    </citation>
    <scope>NUCLEOTIDE SEQUENCE [LARGE SCALE GENOMIC DNA]</scope>
    <source>
        <strain evidence="8">B95-8</strain>
        <tissue evidence="8">Cell line</tissue>
    </source>
</reference>
<organism evidence="8 9">
    <name type="scientific">Saguinus oedipus</name>
    <name type="common">Cotton-top tamarin</name>
    <name type="synonym">Oedipomidas oedipus</name>
    <dbReference type="NCBI Taxonomy" id="9490"/>
    <lineage>
        <taxon>Eukaryota</taxon>
        <taxon>Metazoa</taxon>
        <taxon>Chordata</taxon>
        <taxon>Craniata</taxon>
        <taxon>Vertebrata</taxon>
        <taxon>Euteleostomi</taxon>
        <taxon>Mammalia</taxon>
        <taxon>Eutheria</taxon>
        <taxon>Euarchontoglires</taxon>
        <taxon>Primates</taxon>
        <taxon>Haplorrhini</taxon>
        <taxon>Platyrrhini</taxon>
        <taxon>Cebidae</taxon>
        <taxon>Callitrichinae</taxon>
        <taxon>Saguinus</taxon>
    </lineage>
</organism>
<dbReference type="PANTHER" id="PTHR10381">
    <property type="entry name" value="ATP-DEPENDENT CLP PROTEASE PROTEOLYTIC SUBUNIT"/>
    <property type="match status" value="1"/>
</dbReference>
<dbReference type="CDD" id="cd07017">
    <property type="entry name" value="S14_ClpP_2"/>
    <property type="match status" value="1"/>
</dbReference>
<dbReference type="Pfam" id="PF00574">
    <property type="entry name" value="CLP_protease"/>
    <property type="match status" value="2"/>
</dbReference>
<dbReference type="PROSITE" id="PS00381">
    <property type="entry name" value="CLP_PROTEASE_SER"/>
    <property type="match status" value="1"/>
</dbReference>
<dbReference type="InterPro" id="IPR001907">
    <property type="entry name" value="ClpP"/>
</dbReference>
<evidence type="ECO:0000256" key="5">
    <source>
        <dbReference type="PROSITE-ProRule" id="PRU10085"/>
    </source>
</evidence>
<dbReference type="InterPro" id="IPR018215">
    <property type="entry name" value="ClpP_Ser_AS"/>
</dbReference>
<gene>
    <name evidence="8" type="ORF">P7K49_008640</name>
</gene>
<sequence>MTVTQSSLGAGLPKAPPHHFLKPAYNTGSLIHATNVSPPDWRWFLLLAAQSTFHHLAADAPERPGPVAEPAHDGSPSSPAHSHRGGADLSRVAPDVYSRLLRERIVCVVGPMDDSVASLVIAQLLFLQSESNKKPIHMYINSPGGVVTAGLAIYDTMLYILNPICTWCVGQAASMGSLLLVRACATRFRTPASPSTSPQGVPGAKPQTFSTTSTPSTPNSLQVIESAMERDRYMSPMEAQEFGILDKVLVHPPQDGEDEPMLVEKEPVVAAPTAGPVPAST</sequence>
<dbReference type="PRINTS" id="PR00127">
    <property type="entry name" value="CLPPROTEASEP"/>
</dbReference>
<keyword evidence="2" id="KW-0645">Protease</keyword>
<feature type="region of interest" description="Disordered" evidence="7">
    <location>
        <begin position="250"/>
        <end position="281"/>
    </location>
</feature>
<protein>
    <recommendedName>
        <fullName evidence="6">ATP-dependent Clp protease proteolytic subunit</fullName>
    </recommendedName>
</protein>
<comment type="similarity">
    <text evidence="1 6">Belongs to the peptidase S14 family.</text>
</comment>
<evidence type="ECO:0000313" key="8">
    <source>
        <dbReference type="EMBL" id="KAK2114374.1"/>
    </source>
</evidence>
<evidence type="ECO:0000256" key="7">
    <source>
        <dbReference type="SAM" id="MobiDB-lite"/>
    </source>
</evidence>
<evidence type="ECO:0000256" key="1">
    <source>
        <dbReference type="ARBA" id="ARBA00007039"/>
    </source>
</evidence>
<name>A0ABQ9VYA9_SAGOE</name>
<dbReference type="InterPro" id="IPR023562">
    <property type="entry name" value="ClpP/TepA"/>
</dbReference>
<dbReference type="Gene3D" id="3.90.226.10">
    <property type="entry name" value="2-enoyl-CoA Hydratase, Chain A, domain 1"/>
    <property type="match status" value="1"/>
</dbReference>
<keyword evidence="3" id="KW-0378">Hydrolase</keyword>
<evidence type="ECO:0000313" key="9">
    <source>
        <dbReference type="Proteomes" id="UP001266305"/>
    </source>
</evidence>
<dbReference type="PANTHER" id="PTHR10381:SF11">
    <property type="entry name" value="ATP-DEPENDENT CLP PROTEASE PROTEOLYTIC SUBUNIT, MITOCHONDRIAL"/>
    <property type="match status" value="1"/>
</dbReference>
<evidence type="ECO:0000256" key="4">
    <source>
        <dbReference type="ARBA" id="ARBA00022825"/>
    </source>
</evidence>
<dbReference type="EMBL" id="JASSZA010000004">
    <property type="protein sequence ID" value="KAK2114374.1"/>
    <property type="molecule type" value="Genomic_DNA"/>
</dbReference>
<feature type="compositionally biased region" description="Low complexity" evidence="7">
    <location>
        <begin position="206"/>
        <end position="218"/>
    </location>
</feature>
<keyword evidence="4" id="KW-0720">Serine protease</keyword>
<dbReference type="Proteomes" id="UP001266305">
    <property type="component" value="Unassembled WGS sequence"/>
</dbReference>
<dbReference type="InterPro" id="IPR029045">
    <property type="entry name" value="ClpP/crotonase-like_dom_sf"/>
</dbReference>
<comment type="caution">
    <text evidence="8">The sequence shown here is derived from an EMBL/GenBank/DDBJ whole genome shotgun (WGS) entry which is preliminary data.</text>
</comment>
<feature type="region of interest" description="Disordered" evidence="7">
    <location>
        <begin position="59"/>
        <end position="88"/>
    </location>
</feature>
<evidence type="ECO:0000256" key="3">
    <source>
        <dbReference type="ARBA" id="ARBA00022801"/>
    </source>
</evidence>
<comment type="catalytic activity">
    <reaction evidence="5">
        <text>Hydrolysis of proteins to small peptides in the presence of ATP and magnesium. alpha-casein is the usual test substrate. In the absence of ATP, only oligopeptides shorter than five residues are hydrolyzed (such as succinyl-Leu-Tyr-|-NHMec, and Leu-Tyr-Leu-|-Tyr-Trp, in which cleavage of the -Tyr-|-Leu- and -Tyr-|-Trp bonds also occurs).</text>
        <dbReference type="EC" id="3.4.21.92"/>
    </reaction>
</comment>